<evidence type="ECO:0000313" key="3">
    <source>
        <dbReference type="EMBL" id="KAF5363223.1"/>
    </source>
</evidence>
<dbReference type="GO" id="GO:0015074">
    <property type="term" value="P:DNA integration"/>
    <property type="evidence" value="ECO:0007669"/>
    <property type="project" value="InterPro"/>
</dbReference>
<keyword evidence="2" id="KW-0812">Transmembrane</keyword>
<evidence type="ECO:0000256" key="2">
    <source>
        <dbReference type="SAM" id="Phobius"/>
    </source>
</evidence>
<accession>A0A8H5GE17</accession>
<gene>
    <name evidence="3" type="ORF">D9758_008409</name>
</gene>
<proteinExistence type="predicted"/>
<keyword evidence="2" id="KW-0472">Membrane</keyword>
<feature type="transmembrane region" description="Helical" evidence="2">
    <location>
        <begin position="190"/>
        <end position="215"/>
    </location>
</feature>
<dbReference type="Proteomes" id="UP000559256">
    <property type="component" value="Unassembled WGS sequence"/>
</dbReference>
<reference evidence="3 4" key="1">
    <citation type="journal article" date="2020" name="ISME J.">
        <title>Uncovering the hidden diversity of litter-decomposition mechanisms in mushroom-forming fungi.</title>
        <authorList>
            <person name="Floudas D."/>
            <person name="Bentzer J."/>
            <person name="Ahren D."/>
            <person name="Johansson T."/>
            <person name="Persson P."/>
            <person name="Tunlid A."/>
        </authorList>
    </citation>
    <scope>NUCLEOTIDE SEQUENCE [LARGE SCALE GENOMIC DNA]</scope>
    <source>
        <strain evidence="3 4">CBS 291.85</strain>
    </source>
</reference>
<sequence length="270" mass="30578">MACRTTYHEGVIHKCKPRSPVTLHHLIALWKALDFSIPFHVAVWAVAVITFWACRCLGETTIPLEAKFDPKFHITNETACRHFQQLDGTHAISFHLPWTKMTHGNGANIIVSGLINNLEDICGLKALALHLNVNKDVPKSYSLFRYMAEQGNPQHMVKNKFLELCFDIWTRECICDILGHSFRISSVIHLLSLGLALEYVAAVGGWMSLVFLLYWRRIVEIVPVAIHKAMELKKVKKAIEDYHKKLSISNAMIENVASGLSCTLNDFLDD</sequence>
<dbReference type="AlphaFoldDB" id="A0A8H5GE17"/>
<dbReference type="SUPFAM" id="SSF56349">
    <property type="entry name" value="DNA breaking-rejoining enzymes"/>
    <property type="match status" value="1"/>
</dbReference>
<dbReference type="Gene3D" id="1.10.443.10">
    <property type="entry name" value="Intergrase catalytic core"/>
    <property type="match status" value="1"/>
</dbReference>
<dbReference type="GO" id="GO:0006310">
    <property type="term" value="P:DNA recombination"/>
    <property type="evidence" value="ECO:0007669"/>
    <property type="project" value="UniProtKB-KW"/>
</dbReference>
<keyword evidence="2" id="KW-1133">Transmembrane helix</keyword>
<keyword evidence="1" id="KW-0233">DNA recombination</keyword>
<dbReference type="OrthoDB" id="2506773at2759"/>
<dbReference type="InterPro" id="IPR011010">
    <property type="entry name" value="DNA_brk_join_enz"/>
</dbReference>
<comment type="caution">
    <text evidence="3">The sequence shown here is derived from an EMBL/GenBank/DDBJ whole genome shotgun (WGS) entry which is preliminary data.</text>
</comment>
<dbReference type="InterPro" id="IPR013762">
    <property type="entry name" value="Integrase-like_cat_sf"/>
</dbReference>
<evidence type="ECO:0000313" key="4">
    <source>
        <dbReference type="Proteomes" id="UP000559256"/>
    </source>
</evidence>
<evidence type="ECO:0000256" key="1">
    <source>
        <dbReference type="ARBA" id="ARBA00023172"/>
    </source>
</evidence>
<dbReference type="EMBL" id="JAACJM010000034">
    <property type="protein sequence ID" value="KAF5363223.1"/>
    <property type="molecule type" value="Genomic_DNA"/>
</dbReference>
<protein>
    <submittedName>
        <fullName evidence="3">Uncharacterized protein</fullName>
    </submittedName>
</protein>
<dbReference type="GO" id="GO:0003677">
    <property type="term" value="F:DNA binding"/>
    <property type="evidence" value="ECO:0007669"/>
    <property type="project" value="InterPro"/>
</dbReference>
<organism evidence="3 4">
    <name type="scientific">Tetrapyrgos nigripes</name>
    <dbReference type="NCBI Taxonomy" id="182062"/>
    <lineage>
        <taxon>Eukaryota</taxon>
        <taxon>Fungi</taxon>
        <taxon>Dikarya</taxon>
        <taxon>Basidiomycota</taxon>
        <taxon>Agaricomycotina</taxon>
        <taxon>Agaricomycetes</taxon>
        <taxon>Agaricomycetidae</taxon>
        <taxon>Agaricales</taxon>
        <taxon>Marasmiineae</taxon>
        <taxon>Marasmiaceae</taxon>
        <taxon>Tetrapyrgos</taxon>
    </lineage>
</organism>
<keyword evidence="4" id="KW-1185">Reference proteome</keyword>
<name>A0A8H5GE17_9AGAR</name>